<evidence type="ECO:0000256" key="7">
    <source>
        <dbReference type="ARBA" id="ARBA00023269"/>
    </source>
</evidence>
<feature type="region of interest" description="Disordered" evidence="8">
    <location>
        <begin position="1"/>
        <end position="150"/>
    </location>
</feature>
<keyword evidence="6" id="KW-0539">Nucleus</keyword>
<evidence type="ECO:0000256" key="4">
    <source>
        <dbReference type="ARBA" id="ARBA00022454"/>
    </source>
</evidence>
<evidence type="ECO:0000256" key="3">
    <source>
        <dbReference type="ARBA" id="ARBA00010343"/>
    </source>
</evidence>
<evidence type="ECO:0000256" key="2">
    <source>
        <dbReference type="ARBA" id="ARBA00004286"/>
    </source>
</evidence>
<dbReference type="CDD" id="cd22911">
    <property type="entry name" value="HFD_H3"/>
    <property type="match status" value="1"/>
</dbReference>
<dbReference type="Pfam" id="PF00125">
    <property type="entry name" value="Histone"/>
    <property type="match status" value="1"/>
</dbReference>
<organism evidence="10 11">
    <name type="scientific">Pseudocohnilembus persalinus</name>
    <name type="common">Ciliate</name>
    <dbReference type="NCBI Taxonomy" id="266149"/>
    <lineage>
        <taxon>Eukaryota</taxon>
        <taxon>Sar</taxon>
        <taxon>Alveolata</taxon>
        <taxon>Ciliophora</taxon>
        <taxon>Intramacronucleata</taxon>
        <taxon>Oligohymenophorea</taxon>
        <taxon>Scuticociliatia</taxon>
        <taxon>Philasterida</taxon>
        <taxon>Pseudocohnilembidae</taxon>
        <taxon>Pseudocohnilembus</taxon>
    </lineage>
</organism>
<dbReference type="InParanoid" id="A0A0V0QF87"/>
<dbReference type="SMART" id="SM00428">
    <property type="entry name" value="H3"/>
    <property type="match status" value="1"/>
</dbReference>
<dbReference type="Gene3D" id="1.10.20.10">
    <property type="entry name" value="Histone, subunit A"/>
    <property type="match status" value="1"/>
</dbReference>
<comment type="caution">
    <text evidence="10">The sequence shown here is derived from an EMBL/GenBank/DDBJ whole genome shotgun (WGS) entry which is preliminary data.</text>
</comment>
<keyword evidence="4" id="KW-0158">Chromosome</keyword>
<feature type="compositionally biased region" description="Polar residues" evidence="8">
    <location>
        <begin position="7"/>
        <end position="20"/>
    </location>
</feature>
<dbReference type="InterPro" id="IPR000164">
    <property type="entry name" value="Histone_H3/CENP-A"/>
</dbReference>
<evidence type="ECO:0000313" key="10">
    <source>
        <dbReference type="EMBL" id="KRX00808.1"/>
    </source>
</evidence>
<dbReference type="GO" id="GO:0046982">
    <property type="term" value="F:protein heterodimerization activity"/>
    <property type="evidence" value="ECO:0007669"/>
    <property type="project" value="InterPro"/>
</dbReference>
<keyword evidence="7" id="KW-0544">Nucleosome core</keyword>
<dbReference type="GO" id="GO:0030527">
    <property type="term" value="F:structural constituent of chromatin"/>
    <property type="evidence" value="ECO:0007669"/>
    <property type="project" value="InterPro"/>
</dbReference>
<dbReference type="EMBL" id="LDAU01000181">
    <property type="protein sequence ID" value="KRX00808.1"/>
    <property type="molecule type" value="Genomic_DNA"/>
</dbReference>
<dbReference type="GO" id="GO:0005634">
    <property type="term" value="C:nucleus"/>
    <property type="evidence" value="ECO:0007669"/>
    <property type="project" value="UniProtKB-SubCell"/>
</dbReference>
<dbReference type="InterPro" id="IPR009072">
    <property type="entry name" value="Histone-fold"/>
</dbReference>
<accession>A0A0V0QF87</accession>
<dbReference type="PANTHER" id="PTHR45810:SF1">
    <property type="entry name" value="HISTONE H3-LIKE CENTROMERIC PROTEIN A"/>
    <property type="match status" value="1"/>
</dbReference>
<reference evidence="10 11" key="1">
    <citation type="journal article" date="2015" name="Sci. Rep.">
        <title>Genome of the facultative scuticociliatosis pathogen Pseudocohnilembus persalinus provides insight into its virulence through horizontal gene transfer.</title>
        <authorList>
            <person name="Xiong J."/>
            <person name="Wang G."/>
            <person name="Cheng J."/>
            <person name="Tian M."/>
            <person name="Pan X."/>
            <person name="Warren A."/>
            <person name="Jiang C."/>
            <person name="Yuan D."/>
            <person name="Miao W."/>
        </authorList>
    </citation>
    <scope>NUCLEOTIDE SEQUENCE [LARGE SCALE GENOMIC DNA]</scope>
    <source>
        <strain evidence="10">36N120E</strain>
    </source>
</reference>
<dbReference type="GO" id="GO:0000786">
    <property type="term" value="C:nucleosome"/>
    <property type="evidence" value="ECO:0007669"/>
    <property type="project" value="UniProtKB-KW"/>
</dbReference>
<dbReference type="InterPro" id="IPR007125">
    <property type="entry name" value="H2A/H2B/H3"/>
</dbReference>
<feature type="compositionally biased region" description="Low complexity" evidence="8">
    <location>
        <begin position="133"/>
        <end position="145"/>
    </location>
</feature>
<feature type="compositionally biased region" description="Low complexity" evidence="8">
    <location>
        <begin position="41"/>
        <end position="62"/>
    </location>
</feature>
<feature type="compositionally biased region" description="Basic and acidic residues" evidence="8">
    <location>
        <begin position="82"/>
        <end position="92"/>
    </location>
</feature>
<dbReference type="SUPFAM" id="SSF47113">
    <property type="entry name" value="Histone-fold"/>
    <property type="match status" value="1"/>
</dbReference>
<feature type="domain" description="Core Histone H2A/H2B/H3" evidence="9">
    <location>
        <begin position="169"/>
        <end position="263"/>
    </location>
</feature>
<protein>
    <submittedName>
        <fullName evidence="10">Histone-fold</fullName>
    </submittedName>
</protein>
<dbReference type="Proteomes" id="UP000054937">
    <property type="component" value="Unassembled WGS sequence"/>
</dbReference>
<evidence type="ECO:0000256" key="8">
    <source>
        <dbReference type="SAM" id="MobiDB-lite"/>
    </source>
</evidence>
<dbReference type="GO" id="GO:0003677">
    <property type="term" value="F:DNA binding"/>
    <property type="evidence" value="ECO:0007669"/>
    <property type="project" value="UniProtKB-KW"/>
</dbReference>
<evidence type="ECO:0000256" key="1">
    <source>
        <dbReference type="ARBA" id="ARBA00004123"/>
    </source>
</evidence>
<comment type="similarity">
    <text evidence="3">Belongs to the histone H3 family.</text>
</comment>
<dbReference type="PANTHER" id="PTHR45810">
    <property type="entry name" value="HISTONE H3.2"/>
    <property type="match status" value="1"/>
</dbReference>
<keyword evidence="5" id="KW-0238">DNA-binding</keyword>
<comment type="subcellular location">
    <subcellularLocation>
        <location evidence="2">Chromosome</location>
    </subcellularLocation>
    <subcellularLocation>
        <location evidence="1">Nucleus</location>
    </subcellularLocation>
</comment>
<dbReference type="AlphaFoldDB" id="A0A0V0QF87"/>
<feature type="compositionally biased region" description="Acidic residues" evidence="8">
    <location>
        <begin position="94"/>
        <end position="114"/>
    </location>
</feature>
<proteinExistence type="inferred from homology"/>
<keyword evidence="11" id="KW-1185">Reference proteome</keyword>
<feature type="compositionally biased region" description="Basic and acidic residues" evidence="8">
    <location>
        <begin position="117"/>
        <end position="131"/>
    </location>
</feature>
<evidence type="ECO:0000259" key="9">
    <source>
        <dbReference type="Pfam" id="PF00125"/>
    </source>
</evidence>
<evidence type="ECO:0000256" key="5">
    <source>
        <dbReference type="ARBA" id="ARBA00023125"/>
    </source>
</evidence>
<dbReference type="OrthoDB" id="428318at2759"/>
<gene>
    <name evidence="10" type="ORF">PPERSA_01987</name>
</gene>
<name>A0A0V0QF87_PSEPJ</name>
<evidence type="ECO:0000256" key="6">
    <source>
        <dbReference type="ARBA" id="ARBA00023242"/>
    </source>
</evidence>
<dbReference type="FunFam" id="1.10.20.10:FF:000085">
    <property type="entry name" value="Histone H3.2"/>
    <property type="match status" value="1"/>
</dbReference>
<sequence length="278" mass="32238">MPRKKTSTVNQSKNRSNTPRKQQKLVIQGESIRSKSVSVTQNKQGQGNQIQQKQQQNQQQIKYQAVSGKNNNKQQNKKKLNKIRDENEKSESGTDLDSDNENNDSDSENSENSENENVMKSEKIRGNEKKSNKMNLNSNINNKNKNNSEKQIQRKFETSKQQVVRKFRPGEKALKEIKKYQKVEGLLIRKLPFQRLVRDVTRKIQESSGLGDQQTRWTSQAITIMQSVTEDYLTGLFEDSQFCSVHAKRVTVMKKDLQLARRIRGPQDPGNYQSRYFN</sequence>
<evidence type="ECO:0000313" key="11">
    <source>
        <dbReference type="Proteomes" id="UP000054937"/>
    </source>
</evidence>
<dbReference type="PROSITE" id="PS00959">
    <property type="entry name" value="HISTONE_H3_2"/>
    <property type="match status" value="1"/>
</dbReference>